<dbReference type="Proteomes" id="UP001597036">
    <property type="component" value="Unassembled WGS sequence"/>
</dbReference>
<dbReference type="Gene3D" id="3.40.50.300">
    <property type="entry name" value="P-loop containing nucleotide triphosphate hydrolases"/>
    <property type="match status" value="1"/>
</dbReference>
<dbReference type="RefSeq" id="WP_377938603.1">
    <property type="nucleotide sequence ID" value="NZ_JBHTHQ010000021.1"/>
</dbReference>
<keyword evidence="2" id="KW-0547">Nucleotide-binding</keyword>
<dbReference type="SUPFAM" id="SSF52540">
    <property type="entry name" value="P-loop containing nucleoside triphosphate hydrolases"/>
    <property type="match status" value="1"/>
</dbReference>
<dbReference type="PROSITE" id="PS50893">
    <property type="entry name" value="ABC_TRANSPORTER_2"/>
    <property type="match status" value="1"/>
</dbReference>
<keyword evidence="3 5" id="KW-0067">ATP-binding</keyword>
<feature type="domain" description="ABC transporter" evidence="4">
    <location>
        <begin position="2"/>
        <end position="236"/>
    </location>
</feature>
<protein>
    <submittedName>
        <fullName evidence="5">ATP-binding cassette domain-containing protein</fullName>
    </submittedName>
</protein>
<dbReference type="SMART" id="SM00382">
    <property type="entry name" value="AAA"/>
    <property type="match status" value="1"/>
</dbReference>
<dbReference type="InterPro" id="IPR027417">
    <property type="entry name" value="P-loop_NTPase"/>
</dbReference>
<dbReference type="EMBL" id="JBHTHQ010000021">
    <property type="protein sequence ID" value="MFD0704895.1"/>
    <property type="molecule type" value="Genomic_DNA"/>
</dbReference>
<dbReference type="Pfam" id="PF00005">
    <property type="entry name" value="ABC_tran"/>
    <property type="match status" value="1"/>
</dbReference>
<comment type="caution">
    <text evidence="5">The sequence shown here is derived from an EMBL/GenBank/DDBJ whole genome shotgun (WGS) entry which is preliminary data.</text>
</comment>
<keyword evidence="6" id="KW-1185">Reference proteome</keyword>
<evidence type="ECO:0000313" key="6">
    <source>
        <dbReference type="Proteomes" id="UP001597036"/>
    </source>
</evidence>
<dbReference type="PROSITE" id="PS00211">
    <property type="entry name" value="ABC_TRANSPORTER_1"/>
    <property type="match status" value="1"/>
</dbReference>
<dbReference type="PANTHER" id="PTHR42781:SF4">
    <property type="entry name" value="SPERMIDINE_PUTRESCINE IMPORT ATP-BINDING PROTEIN POTA"/>
    <property type="match status" value="1"/>
</dbReference>
<name>A0ABW2Y3P5_9BIFI</name>
<proteinExistence type="predicted"/>
<organism evidence="5 6">
    <name type="scientific">Alloscardovia venturai</name>
    <dbReference type="NCBI Taxonomy" id="1769421"/>
    <lineage>
        <taxon>Bacteria</taxon>
        <taxon>Bacillati</taxon>
        <taxon>Actinomycetota</taxon>
        <taxon>Actinomycetes</taxon>
        <taxon>Bifidobacteriales</taxon>
        <taxon>Bifidobacteriaceae</taxon>
        <taxon>Alloscardovia</taxon>
    </lineage>
</organism>
<sequence>MIEFRNVVKDFGDHRVLNSANFTIRDGEFFVLVGPSGSGKTTMLKMINALETATQGDVLVNGKRVTDYNLRDLRFDVGYVLQAGSLFPNLTVAENIAVIAKMKKWRPERIKQQTEILLDKVGLSPQEFMNRMPQDLSGGQAQRIGILRALITRPDIILMDEPFSALDPMSRVQLQELVVDLHKEFKTTVVFVTHDMTEAVKIADRVCIVHDGNIEQIGTPHDVTHHAATDFVAKLFDGQGI</sequence>
<dbReference type="InterPro" id="IPR003593">
    <property type="entry name" value="AAA+_ATPase"/>
</dbReference>
<evidence type="ECO:0000256" key="3">
    <source>
        <dbReference type="ARBA" id="ARBA00022840"/>
    </source>
</evidence>
<evidence type="ECO:0000256" key="2">
    <source>
        <dbReference type="ARBA" id="ARBA00022741"/>
    </source>
</evidence>
<gene>
    <name evidence="5" type="ORF">ACFQY8_03935</name>
</gene>
<keyword evidence="1" id="KW-0813">Transport</keyword>
<dbReference type="PANTHER" id="PTHR42781">
    <property type="entry name" value="SPERMIDINE/PUTRESCINE IMPORT ATP-BINDING PROTEIN POTA"/>
    <property type="match status" value="1"/>
</dbReference>
<evidence type="ECO:0000313" key="5">
    <source>
        <dbReference type="EMBL" id="MFD0704895.1"/>
    </source>
</evidence>
<evidence type="ECO:0000259" key="4">
    <source>
        <dbReference type="PROSITE" id="PS50893"/>
    </source>
</evidence>
<dbReference type="InterPro" id="IPR050093">
    <property type="entry name" value="ABC_SmlMolc_Importer"/>
</dbReference>
<reference evidence="6" key="1">
    <citation type="journal article" date="2019" name="Int. J. Syst. Evol. Microbiol.">
        <title>The Global Catalogue of Microorganisms (GCM) 10K type strain sequencing project: providing services to taxonomists for standard genome sequencing and annotation.</title>
        <authorList>
            <consortium name="The Broad Institute Genomics Platform"/>
            <consortium name="The Broad Institute Genome Sequencing Center for Infectious Disease"/>
            <person name="Wu L."/>
            <person name="Ma J."/>
        </authorList>
    </citation>
    <scope>NUCLEOTIDE SEQUENCE [LARGE SCALE GENOMIC DNA]</scope>
    <source>
        <strain evidence="6">CCM 8604</strain>
    </source>
</reference>
<dbReference type="GO" id="GO:0005524">
    <property type="term" value="F:ATP binding"/>
    <property type="evidence" value="ECO:0007669"/>
    <property type="project" value="UniProtKB-KW"/>
</dbReference>
<evidence type="ECO:0000256" key="1">
    <source>
        <dbReference type="ARBA" id="ARBA00022448"/>
    </source>
</evidence>
<dbReference type="InterPro" id="IPR003439">
    <property type="entry name" value="ABC_transporter-like_ATP-bd"/>
</dbReference>
<accession>A0ABW2Y3P5</accession>
<dbReference type="InterPro" id="IPR017871">
    <property type="entry name" value="ABC_transporter-like_CS"/>
</dbReference>